<reference evidence="4" key="2">
    <citation type="submission" date="2025-08" db="UniProtKB">
        <authorList>
            <consortium name="RefSeq"/>
        </authorList>
    </citation>
    <scope>IDENTIFICATION</scope>
</reference>
<evidence type="ECO:0000313" key="3">
    <source>
        <dbReference type="Proteomes" id="UP000818029"/>
    </source>
</evidence>
<dbReference type="PANTHER" id="PTHR15503">
    <property type="entry name" value="LDOC1 RELATED"/>
    <property type="match status" value="1"/>
</dbReference>
<accession>A0ABM2ZU39</accession>
<reference evidence="3" key="1">
    <citation type="journal article" date="2020" name="Nat. Genet.">
        <title>Genomic diversifications of five Gossypium allopolyploid species and their impact on cotton improvement.</title>
        <authorList>
            <person name="Chen Z.J."/>
            <person name="Sreedasyam A."/>
            <person name="Ando A."/>
            <person name="Song Q."/>
            <person name="De Santiago L.M."/>
            <person name="Hulse-Kemp A.M."/>
            <person name="Ding M."/>
            <person name="Ye W."/>
            <person name="Kirkbride R.C."/>
            <person name="Jenkins J."/>
            <person name="Plott C."/>
            <person name="Lovell J."/>
            <person name="Lin Y.M."/>
            <person name="Vaughn R."/>
            <person name="Liu B."/>
            <person name="Simpson S."/>
            <person name="Scheffler B.E."/>
            <person name="Wen L."/>
            <person name="Saski C.A."/>
            <person name="Grover C.E."/>
            <person name="Hu G."/>
            <person name="Conover J.L."/>
            <person name="Carlson J.W."/>
            <person name="Shu S."/>
            <person name="Boston L.B."/>
            <person name="Williams M."/>
            <person name="Peterson D.G."/>
            <person name="McGee K."/>
            <person name="Jones D.C."/>
            <person name="Wendel J.F."/>
            <person name="Stelly D.M."/>
            <person name="Grimwood J."/>
            <person name="Schmutz J."/>
        </authorList>
    </citation>
    <scope>NUCLEOTIDE SEQUENCE [LARGE SCALE GENOMIC DNA]</scope>
    <source>
        <strain evidence="3">cv. TM-1</strain>
    </source>
</reference>
<dbReference type="InterPro" id="IPR005162">
    <property type="entry name" value="Retrotrans_gag_dom"/>
</dbReference>
<evidence type="ECO:0000259" key="2">
    <source>
        <dbReference type="Pfam" id="PF03732"/>
    </source>
</evidence>
<dbReference type="PANTHER" id="PTHR15503:SF45">
    <property type="entry name" value="RNA-DIRECTED DNA POLYMERASE HOMOLOG"/>
    <property type="match status" value="1"/>
</dbReference>
<dbReference type="RefSeq" id="XP_040946156.1">
    <property type="nucleotide sequence ID" value="XM_041090222.1"/>
</dbReference>
<feature type="domain" description="Retrotransposon gag" evidence="2">
    <location>
        <begin position="50"/>
        <end position="116"/>
    </location>
</feature>
<feature type="signal peptide" evidence="1">
    <location>
        <begin position="1"/>
        <end position="21"/>
    </location>
</feature>
<dbReference type="InterPro" id="IPR021109">
    <property type="entry name" value="Peptidase_aspartic_dom_sf"/>
</dbReference>
<protein>
    <recommendedName>
        <fullName evidence="2">Retrotransposon gag domain-containing protein</fullName>
    </recommendedName>
</protein>
<dbReference type="SUPFAM" id="SSF56672">
    <property type="entry name" value="DNA/RNA polymerases"/>
    <property type="match status" value="1"/>
</dbReference>
<dbReference type="Gene3D" id="2.40.70.10">
    <property type="entry name" value="Acid Proteases"/>
    <property type="match status" value="1"/>
</dbReference>
<sequence length="405" mass="45778">MGWLRNDSSLMGLRFLRVLLELPLMWLNIGLRPQDLDCTLEQKLKGAMPLLQDEAYQWWLTVKEGNQPDRLTWGFFKTAFQGKYVGAIYMDAQRRELLNLTQGDKSVAEYESEFLRHHQGECWKRFGACLRCRSMKHRIRDCPQSLDQMQATGMGTVQPLRGVQQLPRGHGRGALGRGTGHTEARQPTLVYAARHREGRGTSDVITACTMSVTLGIMVENTASEVTVLSPLGQSVRVNKLFKDVPLEVQGMIFLADLMELPFGGFDLILGMDWLVKHQVELDCTAKRVVLKTVEDDEVVEIKELRNYLSNMISALRAEKLVRKGCEAYLAYISISDFKVSSIKDIRTVKDFLDVFPDELPGLPPNHEVDFGIELLPGTALVSIAPYRMAPKELVELKAQIQEILD</sequence>
<dbReference type="Pfam" id="PF03732">
    <property type="entry name" value="Retrotrans_gag"/>
    <property type="match status" value="1"/>
</dbReference>
<dbReference type="Pfam" id="PF08284">
    <property type="entry name" value="RVP_2"/>
    <property type="match status" value="1"/>
</dbReference>
<evidence type="ECO:0000313" key="4">
    <source>
        <dbReference type="RefSeq" id="XP_040946156.1"/>
    </source>
</evidence>
<dbReference type="InterPro" id="IPR032567">
    <property type="entry name" value="RTL1-rel"/>
</dbReference>
<organism evidence="3 4">
    <name type="scientific">Gossypium hirsutum</name>
    <name type="common">Upland cotton</name>
    <name type="synonym">Gossypium mexicanum</name>
    <dbReference type="NCBI Taxonomy" id="3635"/>
    <lineage>
        <taxon>Eukaryota</taxon>
        <taxon>Viridiplantae</taxon>
        <taxon>Streptophyta</taxon>
        <taxon>Embryophyta</taxon>
        <taxon>Tracheophyta</taxon>
        <taxon>Spermatophyta</taxon>
        <taxon>Magnoliopsida</taxon>
        <taxon>eudicotyledons</taxon>
        <taxon>Gunneridae</taxon>
        <taxon>Pentapetalae</taxon>
        <taxon>rosids</taxon>
        <taxon>malvids</taxon>
        <taxon>Malvales</taxon>
        <taxon>Malvaceae</taxon>
        <taxon>Malvoideae</taxon>
        <taxon>Gossypium</taxon>
    </lineage>
</organism>
<dbReference type="Proteomes" id="UP000818029">
    <property type="component" value="Chromosome A01"/>
</dbReference>
<keyword evidence="1" id="KW-0732">Signal</keyword>
<gene>
    <name evidence="4" type="primary">LOC121215509</name>
</gene>
<dbReference type="InterPro" id="IPR043502">
    <property type="entry name" value="DNA/RNA_pol_sf"/>
</dbReference>
<dbReference type="CDD" id="cd00303">
    <property type="entry name" value="retropepsin_like"/>
    <property type="match status" value="1"/>
</dbReference>
<feature type="chain" id="PRO_5045978959" description="Retrotransposon gag domain-containing protein" evidence="1">
    <location>
        <begin position="22"/>
        <end position="405"/>
    </location>
</feature>
<name>A0ABM2ZU39_GOSHI</name>
<proteinExistence type="predicted"/>
<keyword evidence="3" id="KW-1185">Reference proteome</keyword>
<dbReference type="GeneID" id="121215509"/>
<evidence type="ECO:0000256" key="1">
    <source>
        <dbReference type="SAM" id="SignalP"/>
    </source>
</evidence>